<dbReference type="RefSeq" id="WP_344789441.1">
    <property type="nucleotide sequence ID" value="NZ_BAABCA010000007.1"/>
</dbReference>
<dbReference type="NCBIfam" id="NF008498">
    <property type="entry name" value="PRK11408.1-5"/>
    <property type="match status" value="1"/>
</dbReference>
<organism evidence="1 2">
    <name type="scientific">Postechiella marina</name>
    <dbReference type="NCBI Taxonomy" id="943941"/>
    <lineage>
        <taxon>Bacteria</taxon>
        <taxon>Pseudomonadati</taxon>
        <taxon>Bacteroidota</taxon>
        <taxon>Flavobacteriia</taxon>
        <taxon>Flavobacteriales</taxon>
        <taxon>Flavobacteriaceae</taxon>
        <taxon>Postechiella</taxon>
    </lineage>
</organism>
<evidence type="ECO:0000313" key="2">
    <source>
        <dbReference type="Proteomes" id="UP001501496"/>
    </source>
</evidence>
<protein>
    <submittedName>
        <fullName evidence="1">DUF2625 domain-containing protein</fullName>
    </submittedName>
</protein>
<dbReference type="InterPro" id="IPR021239">
    <property type="entry name" value="DUF2625"/>
</dbReference>
<name>A0ABP8CHV1_9FLAO</name>
<evidence type="ECO:0000313" key="1">
    <source>
        <dbReference type="EMBL" id="GAA4239237.1"/>
    </source>
</evidence>
<reference evidence="2" key="1">
    <citation type="journal article" date="2019" name="Int. J. Syst. Evol. Microbiol.">
        <title>The Global Catalogue of Microorganisms (GCM) 10K type strain sequencing project: providing services to taxonomists for standard genome sequencing and annotation.</title>
        <authorList>
            <consortium name="The Broad Institute Genomics Platform"/>
            <consortium name="The Broad Institute Genome Sequencing Center for Infectious Disease"/>
            <person name="Wu L."/>
            <person name="Ma J."/>
        </authorList>
    </citation>
    <scope>NUCLEOTIDE SEQUENCE [LARGE SCALE GENOMIC DNA]</scope>
    <source>
        <strain evidence="2">JCM 17630</strain>
    </source>
</reference>
<sequence>MKELTELINLNEPGWDLVNEWLSEATNEYEILPKNDKRAERELINTQVTTRSPMGAIIYETGGILISNGWLRILGSGSEKLDRGLSEWNKGKTFENYGEQPSHLLIADDIIGGYFAINAGGIGTEIGKIYYLPQDTLEWECLDIGYSDFLYWTLTGDLYKFYELFRWENWERDIQKVNGNQVFSFVPFLWTKEGKDIEKVDRKLVPIEENYSLTLELKRQLNG</sequence>
<accession>A0ABP8CHV1</accession>
<proteinExistence type="predicted"/>
<comment type="caution">
    <text evidence="1">The sequence shown here is derived from an EMBL/GenBank/DDBJ whole genome shotgun (WGS) entry which is preliminary data.</text>
</comment>
<dbReference type="Pfam" id="PF10946">
    <property type="entry name" value="DUF2625"/>
    <property type="match status" value="1"/>
</dbReference>
<dbReference type="EMBL" id="BAABCA010000007">
    <property type="protein sequence ID" value="GAA4239237.1"/>
    <property type="molecule type" value="Genomic_DNA"/>
</dbReference>
<dbReference type="Proteomes" id="UP001501496">
    <property type="component" value="Unassembled WGS sequence"/>
</dbReference>
<keyword evidence="2" id="KW-1185">Reference proteome</keyword>
<gene>
    <name evidence="1" type="ORF">GCM10022291_32780</name>
</gene>